<feature type="compositionally biased region" description="Polar residues" evidence="2">
    <location>
        <begin position="421"/>
        <end position="434"/>
    </location>
</feature>
<reference evidence="4" key="1">
    <citation type="submission" date="2023-01" db="EMBL/GenBank/DDBJ databases">
        <title>The chitinases involved in constricting ring structure development in the nematode-trapping fungus Drechslerella dactyloides.</title>
        <authorList>
            <person name="Wang R."/>
            <person name="Zhang L."/>
            <person name="Tang P."/>
            <person name="Li S."/>
            <person name="Liang L."/>
        </authorList>
    </citation>
    <scope>NUCLEOTIDE SEQUENCE</scope>
    <source>
        <strain evidence="4">YMF1.00031</strain>
    </source>
</reference>
<feature type="region of interest" description="Disordered" evidence="2">
    <location>
        <begin position="1397"/>
        <end position="1458"/>
    </location>
</feature>
<dbReference type="EMBL" id="JAQGDS010000001">
    <property type="protein sequence ID" value="KAJ6264962.1"/>
    <property type="molecule type" value="Genomic_DNA"/>
</dbReference>
<comment type="caution">
    <text evidence="4">The sequence shown here is derived from an EMBL/GenBank/DDBJ whole genome shotgun (WGS) entry which is preliminary data.</text>
</comment>
<feature type="region of interest" description="Disordered" evidence="2">
    <location>
        <begin position="316"/>
        <end position="461"/>
    </location>
</feature>
<feature type="compositionally biased region" description="Low complexity" evidence="2">
    <location>
        <begin position="558"/>
        <end position="571"/>
    </location>
</feature>
<evidence type="ECO:0000313" key="5">
    <source>
        <dbReference type="Proteomes" id="UP001221413"/>
    </source>
</evidence>
<feature type="compositionally biased region" description="Low complexity" evidence="2">
    <location>
        <begin position="474"/>
        <end position="488"/>
    </location>
</feature>
<evidence type="ECO:0000313" key="4">
    <source>
        <dbReference type="EMBL" id="KAJ6264962.1"/>
    </source>
</evidence>
<protein>
    <recommendedName>
        <fullName evidence="3">C2H2-type domain-containing protein</fullName>
    </recommendedName>
</protein>
<feature type="compositionally biased region" description="Low complexity" evidence="2">
    <location>
        <begin position="1"/>
        <end position="27"/>
    </location>
</feature>
<feature type="domain" description="C2H2-type" evidence="3">
    <location>
        <begin position="1225"/>
        <end position="1255"/>
    </location>
</feature>
<feature type="compositionally biased region" description="Pro residues" evidence="2">
    <location>
        <begin position="818"/>
        <end position="832"/>
    </location>
</feature>
<feature type="compositionally biased region" description="Polar residues" evidence="2">
    <location>
        <begin position="450"/>
        <end position="461"/>
    </location>
</feature>
<keyword evidence="1" id="KW-0863">Zinc-finger</keyword>
<feature type="region of interest" description="Disordered" evidence="2">
    <location>
        <begin position="556"/>
        <end position="628"/>
    </location>
</feature>
<feature type="compositionally biased region" description="Basic and acidic residues" evidence="2">
    <location>
        <begin position="1441"/>
        <end position="1458"/>
    </location>
</feature>
<feature type="compositionally biased region" description="Basic residues" evidence="2">
    <location>
        <begin position="1196"/>
        <end position="1210"/>
    </location>
</feature>
<gene>
    <name evidence="4" type="ORF">Dda_1116</name>
</gene>
<feature type="region of interest" description="Disordered" evidence="2">
    <location>
        <begin position="958"/>
        <end position="989"/>
    </location>
</feature>
<feature type="compositionally biased region" description="Low complexity" evidence="2">
    <location>
        <begin position="184"/>
        <end position="208"/>
    </location>
</feature>
<feature type="compositionally biased region" description="Gly residues" evidence="2">
    <location>
        <begin position="104"/>
        <end position="116"/>
    </location>
</feature>
<feature type="compositionally biased region" description="Basic and acidic residues" evidence="2">
    <location>
        <begin position="133"/>
        <end position="145"/>
    </location>
</feature>
<evidence type="ECO:0000256" key="1">
    <source>
        <dbReference type="PROSITE-ProRule" id="PRU00042"/>
    </source>
</evidence>
<feature type="compositionally biased region" description="Polar residues" evidence="2">
    <location>
        <begin position="28"/>
        <end position="39"/>
    </location>
</feature>
<feature type="compositionally biased region" description="Polar residues" evidence="2">
    <location>
        <begin position="218"/>
        <end position="251"/>
    </location>
</feature>
<feature type="region of interest" description="Disordered" evidence="2">
    <location>
        <begin position="1"/>
        <end position="273"/>
    </location>
</feature>
<feature type="region of interest" description="Disordered" evidence="2">
    <location>
        <begin position="469"/>
        <end position="488"/>
    </location>
</feature>
<feature type="compositionally biased region" description="Polar residues" evidence="2">
    <location>
        <begin position="263"/>
        <end position="273"/>
    </location>
</feature>
<accession>A0AAD6J6Q4</accession>
<evidence type="ECO:0000256" key="2">
    <source>
        <dbReference type="SAM" id="MobiDB-lite"/>
    </source>
</evidence>
<feature type="compositionally biased region" description="Low complexity" evidence="2">
    <location>
        <begin position="117"/>
        <end position="132"/>
    </location>
</feature>
<feature type="compositionally biased region" description="Low complexity" evidence="2">
    <location>
        <begin position="89"/>
        <end position="100"/>
    </location>
</feature>
<feature type="compositionally biased region" description="Pro residues" evidence="2">
    <location>
        <begin position="965"/>
        <end position="988"/>
    </location>
</feature>
<dbReference type="PROSITE" id="PS00028">
    <property type="entry name" value="ZINC_FINGER_C2H2_1"/>
    <property type="match status" value="1"/>
</dbReference>
<name>A0AAD6J6Q4_DREDA</name>
<organism evidence="4 5">
    <name type="scientific">Drechslerella dactyloides</name>
    <name type="common">Nematode-trapping fungus</name>
    <name type="synonym">Arthrobotrys dactyloides</name>
    <dbReference type="NCBI Taxonomy" id="74499"/>
    <lineage>
        <taxon>Eukaryota</taxon>
        <taxon>Fungi</taxon>
        <taxon>Dikarya</taxon>
        <taxon>Ascomycota</taxon>
        <taxon>Pezizomycotina</taxon>
        <taxon>Orbiliomycetes</taxon>
        <taxon>Orbiliales</taxon>
        <taxon>Orbiliaceae</taxon>
        <taxon>Drechslerella</taxon>
    </lineage>
</organism>
<feature type="region of interest" description="Disordered" evidence="2">
    <location>
        <begin position="885"/>
        <end position="912"/>
    </location>
</feature>
<evidence type="ECO:0000259" key="3">
    <source>
        <dbReference type="PROSITE" id="PS50157"/>
    </source>
</evidence>
<proteinExistence type="predicted"/>
<feature type="compositionally biased region" description="Polar residues" evidence="2">
    <location>
        <begin position="368"/>
        <end position="380"/>
    </location>
</feature>
<keyword evidence="1" id="KW-0479">Metal-binding</keyword>
<feature type="compositionally biased region" description="Low complexity" evidence="2">
    <location>
        <begin position="594"/>
        <end position="603"/>
    </location>
</feature>
<feature type="compositionally biased region" description="Low complexity" evidence="2">
    <location>
        <begin position="316"/>
        <end position="331"/>
    </location>
</feature>
<dbReference type="GO" id="GO:0008270">
    <property type="term" value="F:zinc ion binding"/>
    <property type="evidence" value="ECO:0007669"/>
    <property type="project" value="UniProtKB-KW"/>
</dbReference>
<feature type="compositionally biased region" description="Low complexity" evidence="2">
    <location>
        <begin position="40"/>
        <end position="54"/>
    </location>
</feature>
<keyword evidence="1" id="KW-0862">Zinc</keyword>
<feature type="compositionally biased region" description="Low complexity" evidence="2">
    <location>
        <begin position="349"/>
        <end position="367"/>
    </location>
</feature>
<feature type="compositionally biased region" description="Polar residues" evidence="2">
    <location>
        <begin position="1157"/>
        <end position="1166"/>
    </location>
</feature>
<feature type="compositionally biased region" description="Polar residues" evidence="2">
    <location>
        <begin position="390"/>
        <end position="399"/>
    </location>
</feature>
<feature type="compositionally biased region" description="Polar residues" evidence="2">
    <location>
        <begin position="158"/>
        <end position="174"/>
    </location>
</feature>
<dbReference type="Proteomes" id="UP001221413">
    <property type="component" value="Unassembled WGS sequence"/>
</dbReference>
<feature type="compositionally biased region" description="Gly residues" evidence="2">
    <location>
        <begin position="1136"/>
        <end position="1146"/>
    </location>
</feature>
<feature type="region of interest" description="Disordered" evidence="2">
    <location>
        <begin position="802"/>
        <end position="866"/>
    </location>
</feature>
<feature type="region of interest" description="Disordered" evidence="2">
    <location>
        <begin position="1054"/>
        <end position="1219"/>
    </location>
</feature>
<dbReference type="InterPro" id="IPR013087">
    <property type="entry name" value="Znf_C2H2_type"/>
</dbReference>
<sequence length="1458" mass="155825">MSSNYYGYTYGNTAYSQSQPYSEQYSSTGGQPSTYYSNEQHSQSHQISSTTRQSPPEVRPATTQYNGLHFPAPTPARQTTAPHDINRQASATNAASRSASGRPHGSGTGSASGYGSAGLYQSSATSSSQPSRPRNDGAAGHDRAEQALSAAGWGGGSDVSSTNHSTLGVASSTDHGYPYQKSDTSSQQSYYPQRTSTTSTSQPASISTNYHHKASYDGTASQTRASSASNPRQSAQSYLQHAQSGAPNSYGRSYESAPRTDATHGTSAYQQTSEYGKTYQDDTEQSQSYLQRIYTLPQPTPMRTVESTNSYFLSNASEPSYASSSQQSKPSTNHQATYERTAKGSGRDANATSTSAHSYATTTPSHSDQQYYQNYNSGASAKSHAPKACPTTSTAPTTQPEVPVAPVSVPHPVPPAKKQRVSASQKSPTANTTKPRAPRKSKAAVAVNPTGPSDTFYSATSVPSGQAHLMHTDQSAGQPAASQASASKSGVLVQDLAIDVSSTPAPASGQPSSVPSGPVMDMAFMEQHMREMVEKMREYQAKDPTAFQQVWENVKRSGPAATGGKPAAPLPMSTSTSTPGMNSPNQGVASLAKPTRQPARQPTPAAPPSDAGRNTPIPGSAASEAQKTVWPATQKVALSKMASQFFTNYRQKCSESFIMSLLDVGPTFTELCQKLENKGYKFERNKLATELLKTSGTDNAAGGKPTKTTAAPAISAATPPAPTVLSSNSTSAFGVCPETSSASHSMENPSQFFTPQSIKSFNPRNIKDSIPSFPPMDNSRDPSQNFVAPSMIFREVYTPHFSQPESNVRSEEQNVTPAPAPLPSPAPAPIPLPMSEKKTTKKTVSYKRVSMSKRSQTPKTQTHNETHIETHHTPALVVAVPESQAPVAPQPSFPPATREEAMPDASPTVVPPPESRLENFYGPPATTTFSVPAYAEEHNSVLNRLTSKLLAQVTKFETLESSPRPAAPPAPMTLPSSRPPIPQPPPPQKVVLPKAPAFDKKYALRRNTYDPQTIVHAVLLATGRHPHYEGLNSRLAILKRLHPETFDNNTDLAQIPWDLYDPPPAPLPGEEKKSKKSDVVDEEESRGRTRDPVPFTPGTLRTEHTSVSVPAPVPSPSSDGKIRGKRGRPRGSRGTPRGGGRGGGATLAGAGAVRTHTPGTDSSTAANAHKYGTVTRVNINSLRGGSNGSGGDGGGKKRKHGDSPHSRHPGSPHESSGRTSLLPVFKCQWDKCDHELQNLDTLRRHLVGKHKSENSQGVLPCCWGDCGSLIPVVSQDPQTGKKVIESHRKRLNFGTGQAWDNHVLGEHLKLLKDRLGEGMSVKAAHSVEGRIRSMSRDRDGRSITPVITPAPFGYKFTPPPGFPSTSQFRLAHEFENGLPDEKKLLEDEQARAERIGAGMDESDIAIPPIQGSAYDDHKGHPIKSKKLTKDLSVLPAVPVAKSDKEKKKGEGKGKEKAT</sequence>
<feature type="compositionally biased region" description="Polar residues" evidence="2">
    <location>
        <begin position="572"/>
        <end position="588"/>
    </location>
</feature>
<feature type="compositionally biased region" description="Basic and acidic residues" evidence="2">
    <location>
        <begin position="1069"/>
        <end position="1091"/>
    </location>
</feature>
<keyword evidence="5" id="KW-1185">Reference proteome</keyword>
<dbReference type="PROSITE" id="PS50157">
    <property type="entry name" value="ZINC_FINGER_C2H2_2"/>
    <property type="match status" value="1"/>
</dbReference>